<evidence type="ECO:0000256" key="3">
    <source>
        <dbReference type="ARBA" id="ARBA00023315"/>
    </source>
</evidence>
<keyword evidence="3 5" id="KW-0012">Acyltransferase</keyword>
<sequence>MSDYRDPPPSMLSRAVKRLIVTNFRWRGWTAFGLPPPGRRCVIIAVPHTSNWDFPNVLGVTSELGIDVHFMGKDSLFRWPIGNFMRDMGGVEVDRSSRRNLVQQMVDEFARRDEFMLVIAPEGTRSAVNRWRTGFYQIALQAQVPLVCGMMDYGTKTGGLGPAIMPTGDYRADMRKIVEFYRQGRPRHPERAIDVQTVLDAYDDPPSR</sequence>
<dbReference type="Pfam" id="PF01553">
    <property type="entry name" value="Acyltransferase"/>
    <property type="match status" value="1"/>
</dbReference>
<dbReference type="CDD" id="cd07988">
    <property type="entry name" value="LPLAT_ABO13168-like"/>
    <property type="match status" value="1"/>
</dbReference>
<evidence type="ECO:0000256" key="2">
    <source>
        <dbReference type="ARBA" id="ARBA00022679"/>
    </source>
</evidence>
<protein>
    <submittedName>
        <fullName evidence="5">Lysophospholipid acyltransferase family protein</fullName>
    </submittedName>
</protein>
<evidence type="ECO:0000256" key="1">
    <source>
        <dbReference type="ARBA" id="ARBA00005189"/>
    </source>
</evidence>
<dbReference type="GO" id="GO:0006654">
    <property type="term" value="P:phosphatidic acid biosynthetic process"/>
    <property type="evidence" value="ECO:0007669"/>
    <property type="project" value="TreeGrafter"/>
</dbReference>
<dbReference type="AlphaFoldDB" id="A0A850H2J3"/>
<dbReference type="InterPro" id="IPR002123">
    <property type="entry name" value="Plipid/glycerol_acylTrfase"/>
</dbReference>
<evidence type="ECO:0000259" key="4">
    <source>
        <dbReference type="SMART" id="SM00563"/>
    </source>
</evidence>
<dbReference type="SMART" id="SM00563">
    <property type="entry name" value="PlsC"/>
    <property type="match status" value="1"/>
</dbReference>
<dbReference type="GO" id="GO:0003841">
    <property type="term" value="F:1-acylglycerol-3-phosphate O-acyltransferase activity"/>
    <property type="evidence" value="ECO:0007669"/>
    <property type="project" value="TreeGrafter"/>
</dbReference>
<dbReference type="SUPFAM" id="SSF69593">
    <property type="entry name" value="Glycerol-3-phosphate (1)-acyltransferase"/>
    <property type="match status" value="1"/>
</dbReference>
<dbReference type="PANTHER" id="PTHR10434:SF9">
    <property type="entry name" value="PHOSPHOLIPID_GLYCEROL ACYLTRANSFERASE DOMAIN-CONTAINING PROTEIN"/>
    <property type="match status" value="1"/>
</dbReference>
<keyword evidence="2 5" id="KW-0808">Transferase</keyword>
<name>A0A850H2J3_9SPHN</name>
<evidence type="ECO:0000313" key="6">
    <source>
        <dbReference type="Proteomes" id="UP000561438"/>
    </source>
</evidence>
<dbReference type="RefSeq" id="WP_176267089.1">
    <property type="nucleotide sequence ID" value="NZ_JABWGV010000002.1"/>
</dbReference>
<evidence type="ECO:0000313" key="5">
    <source>
        <dbReference type="EMBL" id="NVD44790.1"/>
    </source>
</evidence>
<dbReference type="PANTHER" id="PTHR10434">
    <property type="entry name" value="1-ACYL-SN-GLYCEROL-3-PHOSPHATE ACYLTRANSFERASE"/>
    <property type="match status" value="1"/>
</dbReference>
<proteinExistence type="predicted"/>
<comment type="pathway">
    <text evidence="1">Lipid metabolism.</text>
</comment>
<comment type="caution">
    <text evidence="5">The sequence shown here is derived from an EMBL/GenBank/DDBJ whole genome shotgun (WGS) entry which is preliminary data.</text>
</comment>
<feature type="domain" description="Phospholipid/glycerol acyltransferase" evidence="4">
    <location>
        <begin position="42"/>
        <end position="151"/>
    </location>
</feature>
<dbReference type="Proteomes" id="UP000561438">
    <property type="component" value="Unassembled WGS sequence"/>
</dbReference>
<gene>
    <name evidence="5" type="ORF">HUV48_07115</name>
</gene>
<keyword evidence="6" id="KW-1185">Reference proteome</keyword>
<dbReference type="EMBL" id="JABWGV010000002">
    <property type="protein sequence ID" value="NVD44790.1"/>
    <property type="molecule type" value="Genomic_DNA"/>
</dbReference>
<reference evidence="5 6" key="1">
    <citation type="submission" date="2020-06" db="EMBL/GenBank/DDBJ databases">
        <title>Altererythrobacter sp. HHU K3-1.</title>
        <authorList>
            <person name="Zhang D."/>
            <person name="Xue H."/>
        </authorList>
    </citation>
    <scope>NUCLEOTIDE SEQUENCE [LARGE SCALE GENOMIC DNA]</scope>
    <source>
        <strain evidence="5 6">HHU K3-1</strain>
    </source>
</reference>
<accession>A0A850H2J3</accession>
<organism evidence="5 6">
    <name type="scientific">Qipengyuania atrilutea</name>
    <dbReference type="NCBI Taxonomy" id="2744473"/>
    <lineage>
        <taxon>Bacteria</taxon>
        <taxon>Pseudomonadati</taxon>
        <taxon>Pseudomonadota</taxon>
        <taxon>Alphaproteobacteria</taxon>
        <taxon>Sphingomonadales</taxon>
        <taxon>Erythrobacteraceae</taxon>
        <taxon>Qipengyuania</taxon>
    </lineage>
</organism>